<evidence type="ECO:0000313" key="2">
    <source>
        <dbReference type="Proteomes" id="UP000828390"/>
    </source>
</evidence>
<reference evidence="1" key="1">
    <citation type="journal article" date="2019" name="bioRxiv">
        <title>The Genome of the Zebra Mussel, Dreissena polymorpha: A Resource for Invasive Species Research.</title>
        <authorList>
            <person name="McCartney M.A."/>
            <person name="Auch B."/>
            <person name="Kono T."/>
            <person name="Mallez S."/>
            <person name="Zhang Y."/>
            <person name="Obille A."/>
            <person name="Becker A."/>
            <person name="Abrahante J.E."/>
            <person name="Garbe J."/>
            <person name="Badalamenti J.P."/>
            <person name="Herman A."/>
            <person name="Mangelson H."/>
            <person name="Liachko I."/>
            <person name="Sullivan S."/>
            <person name="Sone E.D."/>
            <person name="Koren S."/>
            <person name="Silverstein K.A.T."/>
            <person name="Beckman K.B."/>
            <person name="Gohl D.M."/>
        </authorList>
    </citation>
    <scope>NUCLEOTIDE SEQUENCE</scope>
    <source>
        <strain evidence="1">Duluth1</strain>
        <tissue evidence="1">Whole animal</tissue>
    </source>
</reference>
<dbReference type="AlphaFoldDB" id="A0A9D4LMS9"/>
<dbReference type="EMBL" id="JAIWYP010000003">
    <property type="protein sequence ID" value="KAH3859556.1"/>
    <property type="molecule type" value="Genomic_DNA"/>
</dbReference>
<gene>
    <name evidence="1" type="ORF">DPMN_102373</name>
</gene>
<comment type="caution">
    <text evidence="1">The sequence shown here is derived from an EMBL/GenBank/DDBJ whole genome shotgun (WGS) entry which is preliminary data.</text>
</comment>
<name>A0A9D4LMS9_DREPO</name>
<dbReference type="Proteomes" id="UP000828390">
    <property type="component" value="Unassembled WGS sequence"/>
</dbReference>
<keyword evidence="2" id="KW-1185">Reference proteome</keyword>
<organism evidence="1 2">
    <name type="scientific">Dreissena polymorpha</name>
    <name type="common">Zebra mussel</name>
    <name type="synonym">Mytilus polymorpha</name>
    <dbReference type="NCBI Taxonomy" id="45954"/>
    <lineage>
        <taxon>Eukaryota</taxon>
        <taxon>Metazoa</taxon>
        <taxon>Spiralia</taxon>
        <taxon>Lophotrochozoa</taxon>
        <taxon>Mollusca</taxon>
        <taxon>Bivalvia</taxon>
        <taxon>Autobranchia</taxon>
        <taxon>Heteroconchia</taxon>
        <taxon>Euheterodonta</taxon>
        <taxon>Imparidentia</taxon>
        <taxon>Neoheterodontei</taxon>
        <taxon>Myida</taxon>
        <taxon>Dreissenoidea</taxon>
        <taxon>Dreissenidae</taxon>
        <taxon>Dreissena</taxon>
    </lineage>
</organism>
<evidence type="ECO:0000313" key="1">
    <source>
        <dbReference type="EMBL" id="KAH3859556.1"/>
    </source>
</evidence>
<reference evidence="1" key="2">
    <citation type="submission" date="2020-11" db="EMBL/GenBank/DDBJ databases">
        <authorList>
            <person name="McCartney M.A."/>
            <person name="Auch B."/>
            <person name="Kono T."/>
            <person name="Mallez S."/>
            <person name="Becker A."/>
            <person name="Gohl D.M."/>
            <person name="Silverstein K.A.T."/>
            <person name="Koren S."/>
            <person name="Bechman K.B."/>
            <person name="Herman A."/>
            <person name="Abrahante J.E."/>
            <person name="Garbe J."/>
        </authorList>
    </citation>
    <scope>NUCLEOTIDE SEQUENCE</scope>
    <source>
        <strain evidence="1">Duluth1</strain>
        <tissue evidence="1">Whole animal</tissue>
    </source>
</reference>
<sequence>MTLRVLTRKIPRPLPKVAHLRYKGTDLFCAAKDIITTNVLTKFHEECYRPPPGSKISLLRKNACLPGGNAFQQTGTIFELIQDITTNVLNHFNLDLTINVTFRVLTTFYYSYIPRKAPSPHVFQQTETIFELIQDITRTNVLTKFHLDRTINVTSRVLTRKNAPPPGGHVFQPTGTILKIIQDIIDTNILQMLMMNDGQRAITKAHHEHNVQDWTINPNKRTCFQQTGTIFELVKDIKRTNVPTKFNEDWTINVISTLFTKRNALSPWLQWFSTNDIIETHILTNIHEDQTINVDSRVKNDPSLGRHVFQPIETIFELVQDIIGNFFWTKFLENQTTNVSFRVLTRKTPHPLAAIKFHDDQTINVAFRVLIRKNAPPPPPAWRPYIIATNLLTKFHEDEKNMGCPFVLELSSGNHLVDGRTNRSTCAKQYTPSSSKGGIISVASIVLTRQILTMDKR</sequence>
<accession>A0A9D4LMS9</accession>
<proteinExistence type="predicted"/>
<protein>
    <submittedName>
        <fullName evidence="1">Uncharacterized protein</fullName>
    </submittedName>
</protein>